<gene>
    <name evidence="1" type="ORF">UFOPK3522_00144</name>
    <name evidence="2" type="ORF">UFOPK4175_00115</name>
</gene>
<organism evidence="2">
    <name type="scientific">freshwater metagenome</name>
    <dbReference type="NCBI Taxonomy" id="449393"/>
    <lineage>
        <taxon>unclassified sequences</taxon>
        <taxon>metagenomes</taxon>
        <taxon>ecological metagenomes</taxon>
    </lineage>
</organism>
<dbReference type="AlphaFoldDB" id="A0A6J7RJ41"/>
<dbReference type="EMBL" id="CAFBPX010000010">
    <property type="protein sequence ID" value="CAB5028704.1"/>
    <property type="molecule type" value="Genomic_DNA"/>
</dbReference>
<dbReference type="EMBL" id="CAESAO010000006">
    <property type="protein sequence ID" value="CAB4335341.1"/>
    <property type="molecule type" value="Genomic_DNA"/>
</dbReference>
<evidence type="ECO:0000313" key="2">
    <source>
        <dbReference type="EMBL" id="CAB5028704.1"/>
    </source>
</evidence>
<proteinExistence type="predicted"/>
<name>A0A6J7RJ41_9ZZZZ</name>
<sequence>MLILLREPSGMIRGIAKQEIPSGAWARIRKRSLIGAEQNHLCPVILYSAPGPPPLVALAVVVLARTSEPPCFSVIAMPQIAEPFSAAGTDAGL</sequence>
<protein>
    <submittedName>
        <fullName evidence="2">Unannotated protein</fullName>
    </submittedName>
</protein>
<reference evidence="2" key="1">
    <citation type="submission" date="2020-05" db="EMBL/GenBank/DDBJ databases">
        <authorList>
            <person name="Chiriac C."/>
            <person name="Salcher M."/>
            <person name="Ghai R."/>
            <person name="Kavagutti S V."/>
        </authorList>
    </citation>
    <scope>NUCLEOTIDE SEQUENCE</scope>
</reference>
<accession>A0A6J7RJ41</accession>
<evidence type="ECO:0000313" key="1">
    <source>
        <dbReference type="EMBL" id="CAB4335341.1"/>
    </source>
</evidence>